<dbReference type="GO" id="GO:0005634">
    <property type="term" value="C:nucleus"/>
    <property type="evidence" value="ECO:0007669"/>
    <property type="project" value="UniProtKB-SubCell"/>
</dbReference>
<keyword evidence="8" id="KW-0539">Nucleus</keyword>
<dbReference type="Proteomes" id="UP000033140">
    <property type="component" value="Unassembled WGS sequence"/>
</dbReference>
<organism evidence="12 13">
    <name type="scientific">Saitoella complicata (strain BCRC 22490 / CBS 7301 / JCM 7358 / NBRC 10748 / NRRL Y-17804)</name>
    <dbReference type="NCBI Taxonomy" id="698492"/>
    <lineage>
        <taxon>Eukaryota</taxon>
        <taxon>Fungi</taxon>
        <taxon>Dikarya</taxon>
        <taxon>Ascomycota</taxon>
        <taxon>Taphrinomycotina</taxon>
        <taxon>Taphrinomycotina incertae sedis</taxon>
        <taxon>Saitoella</taxon>
    </lineage>
</organism>
<keyword evidence="13" id="KW-1185">Reference proteome</keyword>
<evidence type="ECO:0000256" key="6">
    <source>
        <dbReference type="ARBA" id="ARBA00022853"/>
    </source>
</evidence>
<gene>
    <name evidence="12" type="ORF">G7K_6799-t1</name>
</gene>
<comment type="caution">
    <text evidence="12">The sequence shown here is derived from an EMBL/GenBank/DDBJ whole genome shotgun (WGS) entry which is preliminary data.</text>
</comment>
<feature type="repeat" description="WD" evidence="9">
    <location>
        <begin position="216"/>
        <end position="249"/>
    </location>
</feature>
<feature type="compositionally biased region" description="Low complexity" evidence="10">
    <location>
        <begin position="343"/>
        <end position="361"/>
    </location>
</feature>
<accession>A0A0E9NS98</accession>
<comment type="similarity">
    <text evidence="2">Belongs to the WD repeat HIR1 family.</text>
</comment>
<evidence type="ECO:0000256" key="7">
    <source>
        <dbReference type="ARBA" id="ARBA00023204"/>
    </source>
</evidence>
<feature type="compositionally biased region" description="Low complexity" evidence="10">
    <location>
        <begin position="278"/>
        <end position="288"/>
    </location>
</feature>
<evidence type="ECO:0000256" key="2">
    <source>
        <dbReference type="ARBA" id="ARBA00007306"/>
    </source>
</evidence>
<feature type="domain" description="CAF1B/HIR1 beta-propeller" evidence="11">
    <location>
        <begin position="28"/>
        <end position="254"/>
    </location>
</feature>
<dbReference type="InterPro" id="IPR045145">
    <property type="entry name" value="PTHR15271"/>
</dbReference>
<comment type="subcellular location">
    <subcellularLocation>
        <location evidence="1">Nucleus</location>
    </subcellularLocation>
</comment>
<dbReference type="GO" id="GO:0033186">
    <property type="term" value="C:CAF-1 complex"/>
    <property type="evidence" value="ECO:0007669"/>
    <property type="project" value="TreeGrafter"/>
</dbReference>
<feature type="repeat" description="WD" evidence="9">
    <location>
        <begin position="103"/>
        <end position="134"/>
    </location>
</feature>
<dbReference type="SUPFAM" id="SSF50978">
    <property type="entry name" value="WD40 repeat-like"/>
    <property type="match status" value="1"/>
</dbReference>
<dbReference type="EMBL" id="BACD03000083">
    <property type="protein sequence ID" value="GAO52729.1"/>
    <property type="molecule type" value="Genomic_DNA"/>
</dbReference>
<dbReference type="Pfam" id="PF24105">
    <property type="entry name" value="Beta-prop_CAF1B_HIR1"/>
    <property type="match status" value="1"/>
</dbReference>
<dbReference type="PANTHER" id="PTHR15271">
    <property type="entry name" value="CHROMATIN ASSEMBLY FACTOR 1 SUBUNIT B"/>
    <property type="match status" value="1"/>
</dbReference>
<dbReference type="PROSITE" id="PS50294">
    <property type="entry name" value="WD_REPEATS_REGION"/>
    <property type="match status" value="1"/>
</dbReference>
<dbReference type="InterPro" id="IPR036322">
    <property type="entry name" value="WD40_repeat_dom_sf"/>
</dbReference>
<dbReference type="GO" id="GO:0006335">
    <property type="term" value="P:DNA replication-dependent chromatin assembly"/>
    <property type="evidence" value="ECO:0007669"/>
    <property type="project" value="InterPro"/>
</dbReference>
<evidence type="ECO:0000256" key="4">
    <source>
        <dbReference type="ARBA" id="ARBA00022737"/>
    </source>
</evidence>
<evidence type="ECO:0000256" key="1">
    <source>
        <dbReference type="ARBA" id="ARBA00004123"/>
    </source>
</evidence>
<keyword evidence="7" id="KW-0234">DNA repair</keyword>
<protein>
    <recommendedName>
        <fullName evidence="11">CAF1B/HIR1 beta-propeller domain-containing protein</fullName>
    </recommendedName>
</protein>
<reference evidence="12 13" key="1">
    <citation type="journal article" date="2011" name="J. Gen. Appl. Microbiol.">
        <title>Draft genome sequencing of the enigmatic yeast Saitoella complicata.</title>
        <authorList>
            <person name="Nishida H."/>
            <person name="Hamamoto M."/>
            <person name="Sugiyama J."/>
        </authorList>
    </citation>
    <scope>NUCLEOTIDE SEQUENCE [LARGE SCALE GENOMIC DNA]</scope>
    <source>
        <strain evidence="12 13">NRRL Y-17804</strain>
    </source>
</reference>
<feature type="compositionally biased region" description="Low complexity" evidence="10">
    <location>
        <begin position="144"/>
        <end position="157"/>
    </location>
</feature>
<feature type="region of interest" description="Disordered" evidence="10">
    <location>
        <begin position="250"/>
        <end position="397"/>
    </location>
</feature>
<feature type="region of interest" description="Disordered" evidence="10">
    <location>
        <begin position="74"/>
        <end position="93"/>
    </location>
</feature>
<feature type="repeat" description="WD" evidence="9">
    <location>
        <begin position="43"/>
        <end position="78"/>
    </location>
</feature>
<evidence type="ECO:0000259" key="11">
    <source>
        <dbReference type="Pfam" id="PF24105"/>
    </source>
</evidence>
<evidence type="ECO:0000256" key="3">
    <source>
        <dbReference type="ARBA" id="ARBA00022574"/>
    </source>
</evidence>
<dbReference type="Gene3D" id="2.130.10.10">
    <property type="entry name" value="YVTN repeat-like/Quinoprotein amine dehydrogenase"/>
    <property type="match status" value="1"/>
</dbReference>
<evidence type="ECO:0000256" key="5">
    <source>
        <dbReference type="ARBA" id="ARBA00022763"/>
    </source>
</evidence>
<dbReference type="GO" id="GO:0006334">
    <property type="term" value="P:nucleosome assembly"/>
    <property type="evidence" value="ECO:0007669"/>
    <property type="project" value="TreeGrafter"/>
</dbReference>
<evidence type="ECO:0000313" key="13">
    <source>
        <dbReference type="Proteomes" id="UP000033140"/>
    </source>
</evidence>
<dbReference type="OMA" id="CIVSNLH"/>
<dbReference type="InterPro" id="IPR055410">
    <property type="entry name" value="Beta-prop_CAF1B_HIR1"/>
</dbReference>
<keyword evidence="3 9" id="KW-0853">WD repeat</keyword>
<feature type="region of interest" description="Disordered" evidence="10">
    <location>
        <begin position="139"/>
        <end position="164"/>
    </location>
</feature>
<feature type="compositionally biased region" description="Low complexity" evidence="10">
    <location>
        <begin position="375"/>
        <end position="388"/>
    </location>
</feature>
<dbReference type="PROSITE" id="PS50082">
    <property type="entry name" value="WD_REPEATS_2"/>
    <property type="match status" value="3"/>
</dbReference>
<evidence type="ECO:0000256" key="9">
    <source>
        <dbReference type="PROSITE-ProRule" id="PRU00221"/>
    </source>
</evidence>
<dbReference type="GO" id="GO:0006281">
    <property type="term" value="P:DNA repair"/>
    <property type="evidence" value="ECO:0007669"/>
    <property type="project" value="UniProtKB-KW"/>
</dbReference>
<reference evidence="12 13" key="2">
    <citation type="journal article" date="2014" name="J. Gen. Appl. Microbiol.">
        <title>The early diverging ascomycetous budding yeast Saitoella complicata has three histone deacetylases belonging to the Clr6, Hos2, and Rpd3 lineages.</title>
        <authorList>
            <person name="Nishida H."/>
            <person name="Matsumoto T."/>
            <person name="Kondo S."/>
            <person name="Hamamoto M."/>
            <person name="Yoshikawa H."/>
        </authorList>
    </citation>
    <scope>NUCLEOTIDE SEQUENCE [LARGE SCALE GENOMIC DNA]</scope>
    <source>
        <strain evidence="12 13">NRRL Y-17804</strain>
    </source>
</reference>
<dbReference type="InterPro" id="IPR001680">
    <property type="entry name" value="WD40_rpt"/>
</dbReference>
<dbReference type="SMART" id="SM00320">
    <property type="entry name" value="WD40"/>
    <property type="match status" value="4"/>
</dbReference>
<reference evidence="12 13" key="3">
    <citation type="journal article" date="2015" name="Genome Announc.">
        <title>Draft Genome Sequence of the Archiascomycetous Yeast Saitoella complicata.</title>
        <authorList>
            <person name="Yamauchi K."/>
            <person name="Kondo S."/>
            <person name="Hamamoto M."/>
            <person name="Takahashi Y."/>
            <person name="Ogura Y."/>
            <person name="Hayashi T."/>
            <person name="Nishida H."/>
        </authorList>
    </citation>
    <scope>NUCLEOTIDE SEQUENCE [LARGE SCALE GENOMIC DNA]</scope>
    <source>
        <strain evidence="12 13">NRRL Y-17804</strain>
    </source>
</reference>
<keyword evidence="6" id="KW-0156">Chromatin regulator</keyword>
<evidence type="ECO:0000313" key="12">
    <source>
        <dbReference type="EMBL" id="GAO52729.1"/>
    </source>
</evidence>
<feature type="compositionally biased region" description="Basic and acidic residues" evidence="10">
    <location>
        <begin position="253"/>
        <end position="263"/>
    </location>
</feature>
<evidence type="ECO:0000256" key="10">
    <source>
        <dbReference type="SAM" id="MobiDB-lite"/>
    </source>
</evidence>
<sequence>MHLHARVCTPAQTSQHQPSILLCNGFKMKAKAIQISWHDTQPIYSAHFSPSHPNKLATAGGDNNVRIWRLDLPSTSSQSQPGVEGAGPEEDDGFPRVTYLATLSRHTQAVNVVRWSPKGEVLASAGDDGNVLLWVPDTTHTHHQSTTSSPSTPSTPHFGDTPDKDPYRVKIMCRPPLPSEIYDLAWSPCGSFVLTGSMDNVARIYRASDGTCVRQIAEHVHYVQGVAWDPRGEWVATQGSDRSVHVYSVGQQHEGKEKERGRTLEVGGGMKSSRMEVPAHLLPTTTTRPTPPHLDHQTSNTPSIPAASPPGTPGLVSLNLGPGAVPTRMDPPLATPASHSRRGSFSSVTSSSRRSISPSPSGMVLPAVSVSSARPGSSPKLGPTSSSSAGLPPLPVETGAGAGGVGAGLGGGGKGAKTMSLYANEQLLSFFRRLCWAPDGSLLFAPAGVWNPRLESSSNSAAASASGSGSCSATSANASEEKKEVNTVYIYSRAGLGKPPVAHLPGLKKPAVAVRCSPIYYKLRPQPLDDESDTPSKEDVVKEGKPVFALPYRIIYAVATQDSV</sequence>
<proteinExistence type="inferred from homology"/>
<dbReference type="InterPro" id="IPR015943">
    <property type="entry name" value="WD40/YVTN_repeat-like_dom_sf"/>
</dbReference>
<evidence type="ECO:0000256" key="8">
    <source>
        <dbReference type="ARBA" id="ARBA00023242"/>
    </source>
</evidence>
<dbReference type="AlphaFoldDB" id="A0A0E9NS98"/>
<keyword evidence="5" id="KW-0227">DNA damage</keyword>
<name>A0A0E9NS98_SAICN</name>
<dbReference type="STRING" id="698492.A0A0E9NS98"/>
<dbReference type="PANTHER" id="PTHR15271:SF4">
    <property type="entry name" value="CHROMATIN ASSEMBLY FACTOR 1 SUBUNIT B"/>
    <property type="match status" value="1"/>
</dbReference>
<keyword evidence="4" id="KW-0677">Repeat</keyword>